<gene>
    <name evidence="2" type="ORF">CCMA1212_006990</name>
</gene>
<reference evidence="2 3" key="1">
    <citation type="submission" date="2018-01" db="EMBL/GenBank/DDBJ databases">
        <title>Genome characterization of the sugarcane-associated fungus Trichoderma ghanense CCMA-1212 and their application in lignocelulose bioconversion.</title>
        <authorList>
            <person name="Steindorff A.S."/>
            <person name="Mendes T.D."/>
            <person name="Vilela E.S.D."/>
            <person name="Rodrigues D.S."/>
            <person name="Formighieri E.F."/>
            <person name="Melo I.S."/>
            <person name="Favaro L.C.L."/>
        </authorList>
    </citation>
    <scope>NUCLEOTIDE SEQUENCE [LARGE SCALE GENOMIC DNA]</scope>
    <source>
        <strain evidence="2 3">CCMA-1212</strain>
    </source>
</reference>
<keyword evidence="3" id="KW-1185">Reference proteome</keyword>
<dbReference type="RefSeq" id="XP_073557598.1">
    <property type="nucleotide sequence ID" value="XM_073704173.1"/>
</dbReference>
<sequence>MPVLDVGTGVGYRRWAPVPEPVPTFWRLDGRGRPGEDERGSKGGSRDGAGRLRGEPDDDDDVDDVFVVVSTVVEAAAGAGADDGAAADAVDAVDADTEAVDEVDADADEADDEAERVDEAAASVGAGSAGSAAGPRVESMVSRVI</sequence>
<accession>A0ABY2H1L1</accession>
<feature type="region of interest" description="Disordered" evidence="1">
    <location>
        <begin position="1"/>
        <end position="62"/>
    </location>
</feature>
<protein>
    <submittedName>
        <fullName evidence="2">Uncharacterized protein</fullName>
    </submittedName>
</protein>
<organism evidence="2 3">
    <name type="scientific">Trichoderma ghanense</name>
    <dbReference type="NCBI Taxonomy" id="65468"/>
    <lineage>
        <taxon>Eukaryota</taxon>
        <taxon>Fungi</taxon>
        <taxon>Dikarya</taxon>
        <taxon>Ascomycota</taxon>
        <taxon>Pezizomycotina</taxon>
        <taxon>Sordariomycetes</taxon>
        <taxon>Hypocreomycetidae</taxon>
        <taxon>Hypocreales</taxon>
        <taxon>Hypocreaceae</taxon>
        <taxon>Trichoderma</taxon>
    </lineage>
</organism>
<dbReference type="Proteomes" id="UP001642720">
    <property type="component" value="Unassembled WGS sequence"/>
</dbReference>
<feature type="compositionally biased region" description="Basic and acidic residues" evidence="1">
    <location>
        <begin position="28"/>
        <end position="55"/>
    </location>
</feature>
<evidence type="ECO:0000313" key="3">
    <source>
        <dbReference type="Proteomes" id="UP001642720"/>
    </source>
</evidence>
<proteinExistence type="predicted"/>
<name>A0ABY2H1L1_9HYPO</name>
<evidence type="ECO:0000256" key="1">
    <source>
        <dbReference type="SAM" id="MobiDB-lite"/>
    </source>
</evidence>
<feature type="compositionally biased region" description="Low complexity" evidence="1">
    <location>
        <begin position="77"/>
        <end position="90"/>
    </location>
</feature>
<evidence type="ECO:0000313" key="2">
    <source>
        <dbReference type="EMBL" id="TFB01397.1"/>
    </source>
</evidence>
<feature type="region of interest" description="Disordered" evidence="1">
    <location>
        <begin position="77"/>
        <end position="145"/>
    </location>
</feature>
<dbReference type="EMBL" id="PPTA01000009">
    <property type="protein sequence ID" value="TFB01397.1"/>
    <property type="molecule type" value="Genomic_DNA"/>
</dbReference>
<comment type="caution">
    <text evidence="2">The sequence shown here is derived from an EMBL/GenBank/DDBJ whole genome shotgun (WGS) entry which is preliminary data.</text>
</comment>
<dbReference type="GeneID" id="300578623"/>
<feature type="compositionally biased region" description="Low complexity" evidence="1">
    <location>
        <begin position="120"/>
        <end position="134"/>
    </location>
</feature>
<feature type="compositionally biased region" description="Acidic residues" evidence="1">
    <location>
        <begin position="91"/>
        <end position="116"/>
    </location>
</feature>